<protein>
    <recommendedName>
        <fullName evidence="3">DUF3168 domain-containing protein</fullName>
    </recommendedName>
</protein>
<dbReference type="RefSeq" id="WP_272965299.1">
    <property type="nucleotide sequence ID" value="NZ_CALBIY010000020.1"/>
</dbReference>
<dbReference type="Proteomes" id="UP000264779">
    <property type="component" value="Unassembled WGS sequence"/>
</dbReference>
<reference evidence="1 2" key="1">
    <citation type="journal article" date="2018" name="Nat. Biotechnol.">
        <title>A standardized bacterial taxonomy based on genome phylogeny substantially revises the tree of life.</title>
        <authorList>
            <person name="Parks D.H."/>
            <person name="Chuvochina M."/>
            <person name="Waite D.W."/>
            <person name="Rinke C."/>
            <person name="Skarshewski A."/>
            <person name="Chaumeil P.A."/>
            <person name="Hugenholtz P."/>
        </authorList>
    </citation>
    <scope>NUCLEOTIDE SEQUENCE [LARGE SCALE GENOMIC DNA]</scope>
    <source>
        <strain evidence="1">UBA11621</strain>
    </source>
</reference>
<accession>A0A358E1Z3</accession>
<name>A0A358E1Z3_9ALTE</name>
<dbReference type="AlphaFoldDB" id="A0A358E1Z3"/>
<organism evidence="1 2">
    <name type="scientific">Alteromonas australica</name>
    <dbReference type="NCBI Taxonomy" id="589873"/>
    <lineage>
        <taxon>Bacteria</taxon>
        <taxon>Pseudomonadati</taxon>
        <taxon>Pseudomonadota</taxon>
        <taxon>Gammaproteobacteria</taxon>
        <taxon>Alteromonadales</taxon>
        <taxon>Alteromonadaceae</taxon>
        <taxon>Alteromonas/Salinimonas group</taxon>
        <taxon>Alteromonas</taxon>
    </lineage>
</organism>
<proteinExistence type="predicted"/>
<comment type="caution">
    <text evidence="1">The sequence shown here is derived from an EMBL/GenBank/DDBJ whole genome shotgun (WGS) entry which is preliminary data.</text>
</comment>
<evidence type="ECO:0000313" key="2">
    <source>
        <dbReference type="Proteomes" id="UP000264779"/>
    </source>
</evidence>
<evidence type="ECO:0008006" key="3">
    <source>
        <dbReference type="Google" id="ProtNLM"/>
    </source>
</evidence>
<sequence length="143" mass="16936">MHKAREIINRFHEQLLFLKEGYVADVVKTDIDTEQEFPLVSVLMGPDTREELTKEMYQHQLTLYTDISVRVGKDSLYEAMLDIREQIELRVLQMQKLDLDFVFRITFQNMGEPEYNGEGVDYTCKTRLEFMVEYFSQHDNPSA</sequence>
<evidence type="ECO:0000313" key="1">
    <source>
        <dbReference type="EMBL" id="HBU52203.1"/>
    </source>
</evidence>
<dbReference type="EMBL" id="DONK01000198">
    <property type="protein sequence ID" value="HBU52203.1"/>
    <property type="molecule type" value="Genomic_DNA"/>
</dbReference>
<gene>
    <name evidence="1" type="ORF">DEB45_13175</name>
</gene>